<dbReference type="SUPFAM" id="SSF82171">
    <property type="entry name" value="DPP6 N-terminal domain-like"/>
    <property type="match status" value="1"/>
</dbReference>
<protein>
    <submittedName>
        <fullName evidence="2">Uncharacterized protein</fullName>
    </submittedName>
</protein>
<dbReference type="AlphaFoldDB" id="A0A7G9WAA2"/>
<proteinExistence type="predicted"/>
<sequence>MRYFKCILILVLVAFTGCSVNNAYDSNNFHENDEGIEAYSKKETIEYQSHVQLFSRNELEKLTHKGKTITLDKMLLEGKWTHGTLNYPLIILYDGETSVVDVETKTEIISSLSIKEELNGNFSKLVNNQDLRFGDTPVNHKDFDKITIAQYCPYKNKVAFIIETDYIMGTTYAVVGFYDIQNEKIHFTNISKGGFIPQGDGGDVGPFWSPDGCEFAYTLGDSGDSARYMYVDCHVSGNIVRLDGEVLQNYLDLGDNTFNFPSFKDLKWLMEGNKLIFSTRAHDNSEDLLHWILDMYAGVVELQ</sequence>
<dbReference type="RefSeq" id="WP_213166016.1">
    <property type="nucleotide sequence ID" value="NZ_CP058559.1"/>
</dbReference>
<keyword evidence="3" id="KW-1185">Reference proteome</keyword>
<evidence type="ECO:0000313" key="3">
    <source>
        <dbReference type="Proteomes" id="UP000516160"/>
    </source>
</evidence>
<organism evidence="2 3">
    <name type="scientific">Alkalicella caledoniensis</name>
    <dbReference type="NCBI Taxonomy" id="2731377"/>
    <lineage>
        <taxon>Bacteria</taxon>
        <taxon>Bacillati</taxon>
        <taxon>Bacillota</taxon>
        <taxon>Clostridia</taxon>
        <taxon>Eubacteriales</taxon>
        <taxon>Proteinivoracaceae</taxon>
        <taxon>Alkalicella</taxon>
    </lineage>
</organism>
<feature type="signal peptide" evidence="1">
    <location>
        <begin position="1"/>
        <end position="23"/>
    </location>
</feature>
<dbReference type="PROSITE" id="PS51257">
    <property type="entry name" value="PROKAR_LIPOPROTEIN"/>
    <property type="match status" value="1"/>
</dbReference>
<name>A0A7G9WAA2_ALKCA</name>
<gene>
    <name evidence="2" type="ORF">HYG86_12940</name>
</gene>
<accession>A0A7G9WAA2</accession>
<dbReference type="Proteomes" id="UP000516160">
    <property type="component" value="Chromosome"/>
</dbReference>
<keyword evidence="1" id="KW-0732">Signal</keyword>
<evidence type="ECO:0000256" key="1">
    <source>
        <dbReference type="SAM" id="SignalP"/>
    </source>
</evidence>
<dbReference type="KEGG" id="acae:HYG86_12940"/>
<reference evidence="2 3" key="1">
    <citation type="submission" date="2020-07" db="EMBL/GenBank/DDBJ databases">
        <title>Alkalicella. sp. LB2 genome.</title>
        <authorList>
            <person name="Postec A."/>
            <person name="Quemeneur M."/>
        </authorList>
    </citation>
    <scope>NUCLEOTIDE SEQUENCE [LARGE SCALE GENOMIC DNA]</scope>
    <source>
        <strain evidence="2 3">LB2</strain>
    </source>
</reference>
<dbReference type="EMBL" id="CP058559">
    <property type="protein sequence ID" value="QNO15614.1"/>
    <property type="molecule type" value="Genomic_DNA"/>
</dbReference>
<feature type="chain" id="PRO_5028832319" evidence="1">
    <location>
        <begin position="24"/>
        <end position="303"/>
    </location>
</feature>
<evidence type="ECO:0000313" key="2">
    <source>
        <dbReference type="EMBL" id="QNO15614.1"/>
    </source>
</evidence>